<feature type="transmembrane region" description="Helical" evidence="5">
    <location>
        <begin position="48"/>
        <end position="71"/>
    </location>
</feature>
<evidence type="ECO:0000256" key="3">
    <source>
        <dbReference type="ARBA" id="ARBA00022989"/>
    </source>
</evidence>
<feature type="transmembrane region" description="Helical" evidence="5">
    <location>
        <begin position="284"/>
        <end position="302"/>
    </location>
</feature>
<dbReference type="Gene3D" id="1.20.1420.30">
    <property type="entry name" value="NCX, central ion-binding region"/>
    <property type="match status" value="1"/>
</dbReference>
<evidence type="ECO:0000313" key="7">
    <source>
        <dbReference type="EMBL" id="MDT0595989.1"/>
    </source>
</evidence>
<gene>
    <name evidence="7" type="ORF">RM552_14130</name>
</gene>
<reference evidence="7 8" key="1">
    <citation type="submission" date="2023-09" db="EMBL/GenBank/DDBJ databases">
        <authorList>
            <person name="Rey-Velasco X."/>
        </authorList>
    </citation>
    <scope>NUCLEOTIDE SEQUENCE [LARGE SCALE GENOMIC DNA]</scope>
    <source>
        <strain evidence="7 8">P117</strain>
    </source>
</reference>
<keyword evidence="3 5" id="KW-1133">Transmembrane helix</keyword>
<keyword evidence="2 5" id="KW-0812">Transmembrane</keyword>
<evidence type="ECO:0000256" key="1">
    <source>
        <dbReference type="ARBA" id="ARBA00004141"/>
    </source>
</evidence>
<dbReference type="InterPro" id="IPR004837">
    <property type="entry name" value="NaCa_Exmemb"/>
</dbReference>
<dbReference type="InterPro" id="IPR044880">
    <property type="entry name" value="NCX_ion-bd_dom_sf"/>
</dbReference>
<name>A0ABU2ZUJ3_9ALTE</name>
<dbReference type="Gene3D" id="6.10.280.80">
    <property type="entry name" value="NCX, peripheral helical region"/>
    <property type="match status" value="1"/>
</dbReference>
<protein>
    <submittedName>
        <fullName evidence="7">Calcium/sodium antiporter</fullName>
    </submittedName>
</protein>
<comment type="caution">
    <text evidence="7">The sequence shown here is derived from an EMBL/GenBank/DDBJ whole genome shotgun (WGS) entry which is preliminary data.</text>
</comment>
<evidence type="ECO:0000313" key="8">
    <source>
        <dbReference type="Proteomes" id="UP001253545"/>
    </source>
</evidence>
<dbReference type="EMBL" id="JAVRHX010000004">
    <property type="protein sequence ID" value="MDT0595989.1"/>
    <property type="molecule type" value="Genomic_DNA"/>
</dbReference>
<feature type="transmembrane region" description="Helical" evidence="5">
    <location>
        <begin position="308"/>
        <end position="326"/>
    </location>
</feature>
<evidence type="ECO:0000259" key="6">
    <source>
        <dbReference type="Pfam" id="PF01699"/>
    </source>
</evidence>
<dbReference type="PANTHER" id="PTHR10846">
    <property type="entry name" value="SODIUM/POTASSIUM/CALCIUM EXCHANGER"/>
    <property type="match status" value="1"/>
</dbReference>
<feature type="transmembrane region" description="Helical" evidence="5">
    <location>
        <begin position="182"/>
        <end position="201"/>
    </location>
</feature>
<proteinExistence type="predicted"/>
<feature type="domain" description="Sodium/calcium exchanger membrane region" evidence="6">
    <location>
        <begin position="14"/>
        <end position="150"/>
    </location>
</feature>
<dbReference type="Proteomes" id="UP001253545">
    <property type="component" value="Unassembled WGS sequence"/>
</dbReference>
<feature type="domain" description="Sodium/calcium exchanger membrane region" evidence="6">
    <location>
        <begin position="182"/>
        <end position="325"/>
    </location>
</feature>
<keyword evidence="8" id="KW-1185">Reference proteome</keyword>
<evidence type="ECO:0000256" key="4">
    <source>
        <dbReference type="ARBA" id="ARBA00023136"/>
    </source>
</evidence>
<comment type="subcellular location">
    <subcellularLocation>
        <location evidence="1">Membrane</location>
        <topology evidence="1">Multi-pass membrane protein</topology>
    </subcellularLocation>
</comment>
<keyword evidence="4 5" id="KW-0472">Membrane</keyword>
<dbReference type="InterPro" id="IPR004481">
    <property type="entry name" value="K/Na/Ca-exchanger"/>
</dbReference>
<feature type="transmembrane region" description="Helical" evidence="5">
    <location>
        <begin position="112"/>
        <end position="129"/>
    </location>
</feature>
<feature type="transmembrane region" description="Helical" evidence="5">
    <location>
        <begin position="78"/>
        <end position="100"/>
    </location>
</feature>
<dbReference type="RefSeq" id="WP_311369502.1">
    <property type="nucleotide sequence ID" value="NZ_JAVRHX010000004.1"/>
</dbReference>
<organism evidence="7 8">
    <name type="scientific">Glaciecola petra</name>
    <dbReference type="NCBI Taxonomy" id="3075602"/>
    <lineage>
        <taxon>Bacteria</taxon>
        <taxon>Pseudomonadati</taxon>
        <taxon>Pseudomonadota</taxon>
        <taxon>Gammaproteobacteria</taxon>
        <taxon>Alteromonadales</taxon>
        <taxon>Alteromonadaceae</taxon>
        <taxon>Glaciecola</taxon>
    </lineage>
</organism>
<feature type="transmembrane region" description="Helical" evidence="5">
    <location>
        <begin position="7"/>
        <end position="28"/>
    </location>
</feature>
<dbReference type="NCBIfam" id="TIGR00367">
    <property type="entry name" value="calcium/sodium antiporter"/>
    <property type="match status" value="1"/>
</dbReference>
<dbReference type="PANTHER" id="PTHR10846:SF8">
    <property type="entry name" value="INNER MEMBRANE PROTEIN YRBG"/>
    <property type="match status" value="1"/>
</dbReference>
<accession>A0ABU2ZUJ3</accession>
<dbReference type="Pfam" id="PF01699">
    <property type="entry name" value="Na_Ca_ex"/>
    <property type="match status" value="2"/>
</dbReference>
<evidence type="ECO:0000256" key="5">
    <source>
        <dbReference type="SAM" id="Phobius"/>
    </source>
</evidence>
<evidence type="ECO:0000256" key="2">
    <source>
        <dbReference type="ARBA" id="ARBA00022692"/>
    </source>
</evidence>
<feature type="transmembrane region" description="Helical" evidence="5">
    <location>
        <begin position="136"/>
        <end position="159"/>
    </location>
</feature>
<feature type="transmembrane region" description="Helical" evidence="5">
    <location>
        <begin position="246"/>
        <end position="264"/>
    </location>
</feature>
<sequence>MLIEEEAFVLLINVVIFVVGLVVLSWSADRFVYGASALAKNIGVAPMMIGLTIVAMGSSAPEIVVAATASLAGSSDTAVGNALGSNITNIALVLGITVLIKPLLVSSSTLKRELPLMLIVTLIAVYFLADSHLSKIEGVVLITLFVLVIAGMAVLSFTVEKNDPLIAETETEVPSDVPTPNAIFWVIVGIILLPLSAHFLVESAVHIARHFGISDLVIGLTIIAIGTSLPELAASIAGVLKGEDDLALGNIIGSNIFNILAVLAMPGLLNPSVIDGNAANRDSLVMLGLSILLFIFCFNLKGTRRINRIEASILLGIFIGYQFVLFS</sequence>